<reference evidence="10 11" key="1">
    <citation type="journal article" date="2013" name="Nat. Genet.">
        <title>The genome of the hydatid tapeworm Echinococcus granulosus.</title>
        <authorList>
            <person name="Zheng H."/>
            <person name="Zhang W."/>
            <person name="Zhang L."/>
            <person name="Zhang Z."/>
            <person name="Li J."/>
            <person name="Lu G."/>
            <person name="Zhu Y."/>
            <person name="Wang Y."/>
            <person name="Huang Y."/>
            <person name="Liu J."/>
            <person name="Kang H."/>
            <person name="Chen J."/>
            <person name="Wang L."/>
            <person name="Chen A."/>
            <person name="Yu S."/>
            <person name="Gao Z."/>
            <person name="Jin L."/>
            <person name="Gu W."/>
            <person name="Wang Z."/>
            <person name="Zhao L."/>
            <person name="Shi B."/>
            <person name="Wen H."/>
            <person name="Lin R."/>
            <person name="Jones M.K."/>
            <person name="Brejova B."/>
            <person name="Vinar T."/>
            <person name="Zhao G."/>
            <person name="McManus D.P."/>
            <person name="Chen Z."/>
            <person name="Zhou Y."/>
            <person name="Wang S."/>
        </authorList>
    </citation>
    <scope>NUCLEOTIDE SEQUENCE [LARGE SCALE GENOMIC DNA]</scope>
</reference>
<feature type="region of interest" description="Disordered" evidence="8">
    <location>
        <begin position="354"/>
        <end position="382"/>
    </location>
</feature>
<dbReference type="InterPro" id="IPR057748">
    <property type="entry name" value="NFRKB_WH_2"/>
</dbReference>
<feature type="compositionally biased region" description="Acidic residues" evidence="8">
    <location>
        <begin position="604"/>
        <end position="613"/>
    </location>
</feature>
<dbReference type="InterPro" id="IPR038106">
    <property type="entry name" value="NFRKB_winged_sf"/>
</dbReference>
<dbReference type="InterPro" id="IPR003954">
    <property type="entry name" value="RRM_euk-type"/>
</dbReference>
<dbReference type="Gene3D" id="1.10.10.2430">
    <property type="entry name" value="NFRKB winged helix-like domain"/>
    <property type="match status" value="1"/>
</dbReference>
<evidence type="ECO:0000256" key="2">
    <source>
        <dbReference type="ARBA" id="ARBA00022664"/>
    </source>
</evidence>
<dbReference type="Gene3D" id="1.25.40.10">
    <property type="entry name" value="Tetratricopeptide repeat domain"/>
    <property type="match status" value="2"/>
</dbReference>
<evidence type="ECO:0000313" key="10">
    <source>
        <dbReference type="EMBL" id="EUB55650.1"/>
    </source>
</evidence>
<dbReference type="CDD" id="cd12391">
    <property type="entry name" value="RRM1_SART3"/>
    <property type="match status" value="1"/>
</dbReference>
<dbReference type="GO" id="GO:0003723">
    <property type="term" value="F:RNA binding"/>
    <property type="evidence" value="ECO:0007669"/>
    <property type="project" value="UniProtKB-UniRule"/>
</dbReference>
<feature type="region of interest" description="Disordered" evidence="8">
    <location>
        <begin position="571"/>
        <end position="625"/>
    </location>
</feature>
<feature type="compositionally biased region" description="Polar residues" evidence="8">
    <location>
        <begin position="1652"/>
        <end position="1676"/>
    </location>
</feature>
<comment type="caution">
    <text evidence="10">The sequence shown here is derived from an EMBL/GenBank/DDBJ whole genome shotgun (WGS) entry which is preliminary data.</text>
</comment>
<comment type="subcellular location">
    <subcellularLocation>
        <location evidence="1">Nucleus</location>
    </subcellularLocation>
</comment>
<dbReference type="EMBL" id="APAU02000150">
    <property type="protein sequence ID" value="EUB55650.1"/>
    <property type="molecule type" value="Genomic_DNA"/>
</dbReference>
<keyword evidence="4 7" id="KW-0694">RNA-binding</keyword>
<feature type="compositionally biased region" description="Basic and acidic residues" evidence="8">
    <location>
        <begin position="1353"/>
        <end position="1367"/>
    </location>
</feature>
<dbReference type="CTD" id="36345217"/>
<dbReference type="Gene3D" id="3.30.70.330">
    <property type="match status" value="2"/>
</dbReference>
<feature type="compositionally biased region" description="Basic and acidic residues" evidence="8">
    <location>
        <begin position="587"/>
        <end position="603"/>
    </location>
</feature>
<feature type="compositionally biased region" description="Acidic residues" evidence="8">
    <location>
        <begin position="359"/>
        <end position="372"/>
    </location>
</feature>
<dbReference type="GO" id="GO:0008380">
    <property type="term" value="P:RNA splicing"/>
    <property type="evidence" value="ECO:0007669"/>
    <property type="project" value="UniProtKB-KW"/>
</dbReference>
<gene>
    <name evidence="10" type="ORF">EGR_09502</name>
</gene>
<evidence type="ECO:0000256" key="4">
    <source>
        <dbReference type="ARBA" id="ARBA00022884"/>
    </source>
</evidence>
<evidence type="ECO:0000256" key="1">
    <source>
        <dbReference type="ARBA" id="ARBA00004123"/>
    </source>
</evidence>
<feature type="region of interest" description="Disordered" evidence="8">
    <location>
        <begin position="1331"/>
        <end position="1413"/>
    </location>
</feature>
<accession>W6U3G8</accession>
<feature type="region of interest" description="Disordered" evidence="8">
    <location>
        <begin position="1647"/>
        <end position="1687"/>
    </location>
</feature>
<dbReference type="SUPFAM" id="SSF48452">
    <property type="entry name" value="TPR-like"/>
    <property type="match status" value="2"/>
</dbReference>
<dbReference type="RefSeq" id="XP_024346846.1">
    <property type="nucleotide sequence ID" value="XM_024498751.1"/>
</dbReference>
<evidence type="ECO:0000259" key="9">
    <source>
        <dbReference type="PROSITE" id="PS50102"/>
    </source>
</evidence>
<dbReference type="InterPro" id="IPR008847">
    <property type="entry name" value="Suf"/>
</dbReference>
<dbReference type="Pfam" id="PF00076">
    <property type="entry name" value="RRM_1"/>
    <property type="match status" value="2"/>
</dbReference>
<sequence>MTSDGFIYPINCGSAASKVDRVSQLSSMINDERKVLLKEIRSRLLRLKRIVDEKLARDIVVNKRELACLKRFSFVFDDVDTLEASSKKVVDKVIRAVEVEDDDLLSNFEIFPRTEPIEPPPYPRSEELDVGTLISDYVGQNQCGLFDEALKGIRMSDIIAAVDMESGNSKAGKKVKRKTGRTKGMIKRNSQPSSKKAGNRDQLRSLPPLLTQYVRGFFNVLRIILLTMGDTGEGLSTERLCDIVHFWNSSPRVQRTNAPWISKCSDWSELVRPTLVLLSGRSALAGLNRTISKASASSADLEHLLPPAFVVFNAATRTWRWMGSGLEEENETNLLARLFALWVKNGGLKQHIQSHLDEVDKESDEDGDEDEEERSRRRALRTDRVPPPYFATDWQCKLSTPEQRRIFQIQEEERYSRPWAPYVYNQHGYAAVVGPVLRTVGGEGGNRMRTALSAREHPLLRPNRPPWVSLSEIVRDAVARLPNGEGTRPEIAMLVQDSGFLVTSFSQKQLNQCISSALDRLQSEGANSPVMYDPIQRLWIYRFRHLSPPDFYRLYKDQSAFQRERFFQIYPGGGYRRPTNRPQPRRRREEPLDDRHIPDIEELTREEEGDEEYYSSSTDDSSREMGDASMAFFSQPRRMRLEYKHQHQSHHSGEPCHSRTSIAVTLAGELRCWNNCGHIRDPVIGSGNWDNGWISAGVDGALTSSPPNCFHCKVAGDLHYVEVICQRLVRIVAVSHLGARSAGVVEVMYPEDPAELSSSSSSSSDAEKIETESLETEISELTRQLEVNPYLYDAQVRRVALLRKVGELDRLREAREMMSKHFPLTPKMWLQWTKDEASLLTEGDDREPIYQLFKRALSDYQSVDVWLEYCQFAIGGIGLGESVELDRTRAVLEEAVANQGLNFAQGAVLFEVYREFETICLAQLQAKGDPVAIANQVKKIDSIFRRQLSIPRVDMDQTMEEYKSFLEGIAESTDGGLSDDCKAAFESAQAKWQAVENYESAVADSAEENSLLSAWQSYLSWAVEHASRKGTRANFVRKAATADAEIAFTPAEVLCLFERALTDLCLHVSIWLQMADYLEAHVSTDRQRLITTLARAVRNIPWSGELWCRYALACEAHAWDLATPADFSCSMDGASAEYPASHLSKEFDPVKDIYENALKYGYPSASDLIAVWLAYCDFLLRVLRNSKDSSLQERSTKMLRSTFERAQNHTSAAFPNQSEQDCPIYRYWAFVEAKHLGDKERCRELWKTMLKMGNNGNNPAFWIAYLDFVKQLVRVAGMAVNSVTGDYTETIFQTARRCLAESGLDFKRLRDFDAKVAQRRVRLAGLGASKRVEQEDGADHAPSRQRRNLPDSSAERASKTGKRKLDESTSSSTVTAAKRQKADVEEPSKKSGGEVENADRPKHGETVVHDSSKDDQTVFVSNLPFSTTEEELKSIFAKCGELVSIRLVRDYAGKSKGFGYVEFADASSVPAALELDRLPIGSGSGDSVGSSASGSIGGRPMFVSVCDTNRSKSVFAYKTGVPEPNKLFVRNLDKVTTEEALRTFFGKHGRVTSVRIVTFRNGVPKGHAYVEFATEEEASRALVATDGVVFGSKAISVAISNPPPRSAASTVRSTHSQVKRKEPSMHPPARSKAHTQLAFIPRALHRPAAGDSTPQLPSLPSEATSAESGDMTTPRSNADFRKMFLNK</sequence>
<feature type="compositionally biased region" description="Basic and acidic residues" evidence="8">
    <location>
        <begin position="1380"/>
        <end position="1413"/>
    </location>
</feature>
<name>W6U3G8_ECHGR</name>
<dbReference type="InterPro" id="IPR000504">
    <property type="entry name" value="RRM_dom"/>
</dbReference>
<feature type="compositionally biased region" description="Polar residues" evidence="8">
    <location>
        <begin position="1607"/>
        <end position="1616"/>
    </location>
</feature>
<dbReference type="GO" id="GO:0005634">
    <property type="term" value="C:nucleus"/>
    <property type="evidence" value="ECO:0007669"/>
    <property type="project" value="UniProtKB-SubCell"/>
</dbReference>
<evidence type="ECO:0000256" key="6">
    <source>
        <dbReference type="ARBA" id="ARBA00023242"/>
    </source>
</evidence>
<evidence type="ECO:0000256" key="3">
    <source>
        <dbReference type="ARBA" id="ARBA00022737"/>
    </source>
</evidence>
<dbReference type="GeneID" id="36345217"/>
<dbReference type="InterPro" id="IPR012677">
    <property type="entry name" value="Nucleotide-bd_a/b_plait_sf"/>
</dbReference>
<dbReference type="GO" id="GO:0006397">
    <property type="term" value="P:mRNA processing"/>
    <property type="evidence" value="ECO:0007669"/>
    <property type="project" value="UniProtKB-KW"/>
</dbReference>
<feature type="compositionally biased region" description="Basic and acidic residues" evidence="8">
    <location>
        <begin position="1331"/>
        <end position="1342"/>
    </location>
</feature>
<dbReference type="Pfam" id="PF25793">
    <property type="entry name" value="WHD_2nd_NFRKB"/>
    <property type="match status" value="1"/>
</dbReference>
<dbReference type="SUPFAM" id="SSF54928">
    <property type="entry name" value="RNA-binding domain, RBD"/>
    <property type="match status" value="2"/>
</dbReference>
<evidence type="ECO:0000256" key="7">
    <source>
        <dbReference type="PROSITE-ProRule" id="PRU00176"/>
    </source>
</evidence>
<dbReference type="SMART" id="SM00361">
    <property type="entry name" value="RRM_1"/>
    <property type="match status" value="1"/>
</dbReference>
<dbReference type="InterPro" id="IPR035979">
    <property type="entry name" value="RBD_domain_sf"/>
</dbReference>
<feature type="compositionally biased region" description="Basic and acidic residues" evidence="8">
    <location>
        <begin position="1678"/>
        <end position="1687"/>
    </location>
</feature>
<feature type="compositionally biased region" description="Basic residues" evidence="8">
    <location>
        <begin position="171"/>
        <end position="186"/>
    </location>
</feature>
<dbReference type="PROSITE" id="PS50102">
    <property type="entry name" value="RRM"/>
    <property type="match status" value="2"/>
</dbReference>
<evidence type="ECO:0000313" key="11">
    <source>
        <dbReference type="Proteomes" id="UP000019149"/>
    </source>
</evidence>
<feature type="region of interest" description="Disordered" evidence="8">
    <location>
        <begin position="169"/>
        <end position="202"/>
    </location>
</feature>
<feature type="region of interest" description="Disordered" evidence="8">
    <location>
        <begin position="1601"/>
        <end position="1633"/>
    </location>
</feature>
<dbReference type="KEGG" id="egl:EGR_09502"/>
<evidence type="ECO:0000256" key="5">
    <source>
        <dbReference type="ARBA" id="ARBA00023187"/>
    </source>
</evidence>
<dbReference type="SMART" id="SM00360">
    <property type="entry name" value="RRM"/>
    <property type="match status" value="2"/>
</dbReference>
<dbReference type="Pfam" id="PF05843">
    <property type="entry name" value="Suf"/>
    <property type="match status" value="1"/>
</dbReference>
<dbReference type="SMART" id="SM00386">
    <property type="entry name" value="HAT"/>
    <property type="match status" value="6"/>
</dbReference>
<dbReference type="STRING" id="6210.W6U3G8"/>
<dbReference type="InterPro" id="IPR011990">
    <property type="entry name" value="TPR-like_helical_dom_sf"/>
</dbReference>
<organism evidence="10 11">
    <name type="scientific">Echinococcus granulosus</name>
    <name type="common">Hydatid tapeworm</name>
    <dbReference type="NCBI Taxonomy" id="6210"/>
    <lineage>
        <taxon>Eukaryota</taxon>
        <taxon>Metazoa</taxon>
        <taxon>Spiralia</taxon>
        <taxon>Lophotrochozoa</taxon>
        <taxon>Platyhelminthes</taxon>
        <taxon>Cestoda</taxon>
        <taxon>Eucestoda</taxon>
        <taxon>Cyclophyllidea</taxon>
        <taxon>Taeniidae</taxon>
        <taxon>Echinococcus</taxon>
        <taxon>Echinococcus granulosus group</taxon>
    </lineage>
</organism>
<dbReference type="Proteomes" id="UP000019149">
    <property type="component" value="Unassembled WGS sequence"/>
</dbReference>
<keyword evidence="6" id="KW-0539">Nucleus</keyword>
<dbReference type="PANTHER" id="PTHR17204:SF25">
    <property type="entry name" value="RRM DOMAIN-CONTAINING PROTEIN"/>
    <property type="match status" value="1"/>
</dbReference>
<proteinExistence type="predicted"/>
<dbReference type="OrthoDB" id="6770331at2759"/>
<keyword evidence="3" id="KW-0677">Repeat</keyword>
<feature type="domain" description="RRM" evidence="9">
    <location>
        <begin position="1525"/>
        <end position="1602"/>
    </location>
</feature>
<dbReference type="Pfam" id="PF14465">
    <property type="entry name" value="WHD_1st_NFRKB"/>
    <property type="match status" value="1"/>
</dbReference>
<protein>
    <submittedName>
        <fullName evidence="10">Squamous cell carcinoma antigen recognized by T-cells</fullName>
    </submittedName>
</protein>
<dbReference type="InterPro" id="IPR025220">
    <property type="entry name" value="NFRKB_WH_1"/>
</dbReference>
<dbReference type="InterPro" id="IPR003107">
    <property type="entry name" value="HAT"/>
</dbReference>
<dbReference type="InterPro" id="IPR034217">
    <property type="entry name" value="SART3_RRM1"/>
</dbReference>
<dbReference type="PANTHER" id="PTHR17204">
    <property type="entry name" value="PRE-MRNA PROCESSING PROTEIN PRP39-RELATED"/>
    <property type="match status" value="1"/>
</dbReference>
<keyword evidence="2" id="KW-0507">mRNA processing</keyword>
<keyword evidence="5" id="KW-0508">mRNA splicing</keyword>
<feature type="domain" description="RRM" evidence="9">
    <location>
        <begin position="1416"/>
        <end position="1508"/>
    </location>
</feature>
<evidence type="ECO:0000256" key="8">
    <source>
        <dbReference type="SAM" id="MobiDB-lite"/>
    </source>
</evidence>
<keyword evidence="11" id="KW-1185">Reference proteome</keyword>